<feature type="domain" description="BPL/LPL catalytic" evidence="2">
    <location>
        <begin position="1"/>
        <end position="178"/>
    </location>
</feature>
<comment type="caution">
    <text evidence="4">The sequence shown here is derived from an EMBL/GenBank/DDBJ whole genome shotgun (WGS) entry which is preliminary data.</text>
</comment>
<organism evidence="4 6">
    <name type="scientific">Leyella lascolaii</name>
    <dbReference type="NCBI Taxonomy" id="1776379"/>
    <lineage>
        <taxon>Bacteria</taxon>
        <taxon>Pseudomonadati</taxon>
        <taxon>Bacteroidota</taxon>
        <taxon>Bacteroidia</taxon>
        <taxon>Bacteroidales</taxon>
        <taxon>Prevotellaceae</taxon>
        <taxon>Leyella</taxon>
    </lineage>
</organism>
<dbReference type="Pfam" id="PF03099">
    <property type="entry name" value="BPL_LplA_LipB"/>
    <property type="match status" value="1"/>
</dbReference>
<dbReference type="InterPro" id="IPR004143">
    <property type="entry name" value="BPL_LPL_catalytic"/>
</dbReference>
<keyword evidence="1 4" id="KW-0436">Ligase</keyword>
<dbReference type="SUPFAM" id="SSF55681">
    <property type="entry name" value="Class II aaRS and biotin synthetases"/>
    <property type="match status" value="1"/>
</dbReference>
<reference evidence="4" key="2">
    <citation type="submission" date="2023-08" db="EMBL/GenBank/DDBJ databases">
        <title>Identification and characterization of horizontal gene transfer across gut microbiota members of farm animals based on homology search.</title>
        <authorList>
            <person name="Schwarzerova J."/>
            <person name="Nykrynova M."/>
            <person name="Jureckova K."/>
            <person name="Cejkova D."/>
            <person name="Rychlik I."/>
        </authorList>
    </citation>
    <scope>NUCLEOTIDE SEQUENCE</scope>
    <source>
        <strain evidence="4">ET15</strain>
        <strain evidence="3">ET37</strain>
    </source>
</reference>
<reference evidence="4" key="1">
    <citation type="submission" date="2023-06" db="EMBL/GenBank/DDBJ databases">
        <authorList>
            <person name="Zeman M."/>
            <person name="Kubasova T."/>
            <person name="Jahodarova E."/>
            <person name="Nykrynova M."/>
            <person name="Rychlik I."/>
        </authorList>
    </citation>
    <scope>NUCLEOTIDE SEQUENCE</scope>
    <source>
        <strain evidence="4">ET15</strain>
        <strain evidence="3">ET37</strain>
    </source>
</reference>
<name>A0AAW7JQM8_9BACT</name>
<evidence type="ECO:0000313" key="5">
    <source>
        <dbReference type="Proteomes" id="UP001167831"/>
    </source>
</evidence>
<dbReference type="InterPro" id="IPR004408">
    <property type="entry name" value="Biotin_CoA_COase_ligase"/>
</dbReference>
<accession>A0AAW7JQM8</accession>
<dbReference type="GO" id="GO:0005737">
    <property type="term" value="C:cytoplasm"/>
    <property type="evidence" value="ECO:0007669"/>
    <property type="project" value="TreeGrafter"/>
</dbReference>
<dbReference type="EC" id="6.3.4.15" evidence="4"/>
<dbReference type="RefSeq" id="WP_289825617.1">
    <property type="nucleotide sequence ID" value="NZ_JAUEIF010000004.1"/>
</dbReference>
<dbReference type="CDD" id="cd16442">
    <property type="entry name" value="BPL"/>
    <property type="match status" value="1"/>
</dbReference>
<dbReference type="Proteomes" id="UP001167831">
    <property type="component" value="Unassembled WGS sequence"/>
</dbReference>
<dbReference type="PROSITE" id="PS51733">
    <property type="entry name" value="BPL_LPL_CATALYTIC"/>
    <property type="match status" value="1"/>
</dbReference>
<sequence length="243" mass="27189">MNVHTIRLDEVDSTNTYLRRMETLPDADIVVVTAGHQTAGRGMGSNRWESEDGRNLLFSMLVRPEGVPAARQFALSMAEALAVKDALDPIAGGVTLKWPNDVYWHDRKISGTLIETAISGRLVKDCIFGTGINVNQRVFRSDAPNPVSLRQITGRDTDMNVVLDSVLEAFEGYYAMVLDGEYDRVGRLYHDALYRRTGMHAYSDSDGRFMASVVRVGHDGRLVLRDDAGRERIYAFKEVSYII</sequence>
<proteinExistence type="predicted"/>
<dbReference type="EMBL" id="JAUEIE010000008">
    <property type="protein sequence ID" value="MDN0023135.1"/>
    <property type="molecule type" value="Genomic_DNA"/>
</dbReference>
<evidence type="ECO:0000256" key="1">
    <source>
        <dbReference type="ARBA" id="ARBA00022598"/>
    </source>
</evidence>
<dbReference type="PANTHER" id="PTHR12835">
    <property type="entry name" value="BIOTIN PROTEIN LIGASE"/>
    <property type="match status" value="1"/>
</dbReference>
<gene>
    <name evidence="3" type="ORF">QVN81_08910</name>
    <name evidence="4" type="ORF">QVN84_06700</name>
</gene>
<dbReference type="GO" id="GO:0004077">
    <property type="term" value="F:biotin--[biotin carboxyl-carrier protein] ligase activity"/>
    <property type="evidence" value="ECO:0007669"/>
    <property type="project" value="UniProtKB-EC"/>
</dbReference>
<evidence type="ECO:0000313" key="6">
    <source>
        <dbReference type="Proteomes" id="UP001168478"/>
    </source>
</evidence>
<dbReference type="AlphaFoldDB" id="A0AAW7JQM8"/>
<dbReference type="NCBIfam" id="TIGR00121">
    <property type="entry name" value="birA_ligase"/>
    <property type="match status" value="1"/>
</dbReference>
<evidence type="ECO:0000259" key="2">
    <source>
        <dbReference type="PROSITE" id="PS51733"/>
    </source>
</evidence>
<dbReference type="Proteomes" id="UP001168478">
    <property type="component" value="Unassembled WGS sequence"/>
</dbReference>
<keyword evidence="5" id="KW-1185">Reference proteome</keyword>
<protein>
    <submittedName>
        <fullName evidence="4">Biotin--[acetyl-CoA-carboxylase] ligase</fullName>
        <ecNumber evidence="4">6.3.4.15</ecNumber>
    </submittedName>
</protein>
<dbReference type="EMBL" id="JAUEIF010000004">
    <property type="protein sequence ID" value="MDN0025210.1"/>
    <property type="molecule type" value="Genomic_DNA"/>
</dbReference>
<dbReference type="Gene3D" id="3.30.930.10">
    <property type="entry name" value="Bira Bifunctional Protein, Domain 2"/>
    <property type="match status" value="1"/>
</dbReference>
<evidence type="ECO:0000313" key="4">
    <source>
        <dbReference type="EMBL" id="MDN0025210.1"/>
    </source>
</evidence>
<evidence type="ECO:0000313" key="3">
    <source>
        <dbReference type="EMBL" id="MDN0023135.1"/>
    </source>
</evidence>
<dbReference type="PANTHER" id="PTHR12835:SF5">
    <property type="entry name" value="BIOTIN--PROTEIN LIGASE"/>
    <property type="match status" value="1"/>
</dbReference>
<dbReference type="InterPro" id="IPR045864">
    <property type="entry name" value="aa-tRNA-synth_II/BPL/LPL"/>
</dbReference>